<accession>A0A6M8UE45</accession>
<keyword evidence="8" id="KW-1185">Reference proteome</keyword>
<evidence type="ECO:0000313" key="7">
    <source>
        <dbReference type="EMBL" id="QKJ85042.1"/>
    </source>
</evidence>
<dbReference type="Proteomes" id="UP000505325">
    <property type="component" value="Chromosome"/>
</dbReference>
<dbReference type="Pfam" id="PF01497">
    <property type="entry name" value="Peripla_BP_2"/>
    <property type="match status" value="1"/>
</dbReference>
<protein>
    <submittedName>
        <fullName evidence="7">Iron complex transport system substrate-binding protein</fullName>
    </submittedName>
</protein>
<dbReference type="PANTHER" id="PTHR30532:SF1">
    <property type="entry name" value="IRON(3+)-HYDROXAMATE-BINDING PROTEIN FHUD"/>
    <property type="match status" value="1"/>
</dbReference>
<evidence type="ECO:0000256" key="4">
    <source>
        <dbReference type="ARBA" id="ARBA00022496"/>
    </source>
</evidence>
<evidence type="ECO:0000256" key="5">
    <source>
        <dbReference type="ARBA" id="ARBA00022729"/>
    </source>
</evidence>
<dbReference type="RefSeq" id="WP_173632173.1">
    <property type="nucleotide sequence ID" value="NZ_CP054212.1"/>
</dbReference>
<gene>
    <name evidence="7" type="ORF">PMPD1_0054</name>
</gene>
<dbReference type="GO" id="GO:0030288">
    <property type="term" value="C:outer membrane-bounded periplasmic space"/>
    <property type="evidence" value="ECO:0007669"/>
    <property type="project" value="TreeGrafter"/>
</dbReference>
<sequence>MRLSRRSLLQLALTLPLAGGVKAALPPQRIAVLDWGLTELLLSLGVTPLAVSAPQWYRQLIGLPTLPAQVQDIGLLFQPNLEALYGLKPDLIIITPAHAMSKPMLEAIAPTLTLATGRLASFYASCDKLATRLALKPQAARLRAGLDQQLLHTQDALRQQAATPCYLASPVDDLHIRLYGENSFFNDVMQRVGLTNAWRGAVNAQGEAQVEIQQIAGSQHARLLIMPAPGQSPAALRGWTQSRLWRALPLTRCPQRIVLPHAISESGALLSAQRFAHDLETTLTTLSGAHCD</sequence>
<feature type="domain" description="Fe/B12 periplasmic-binding" evidence="6">
    <location>
        <begin position="29"/>
        <end position="287"/>
    </location>
</feature>
<keyword evidence="4" id="KW-0408">Iron</keyword>
<keyword evidence="4" id="KW-0406">Ion transport</keyword>
<dbReference type="InterPro" id="IPR006311">
    <property type="entry name" value="TAT_signal"/>
</dbReference>
<evidence type="ECO:0000259" key="6">
    <source>
        <dbReference type="PROSITE" id="PS50983"/>
    </source>
</evidence>
<dbReference type="Gene3D" id="3.40.50.1980">
    <property type="entry name" value="Nitrogenase molybdenum iron protein domain"/>
    <property type="match status" value="2"/>
</dbReference>
<comment type="subcellular location">
    <subcellularLocation>
        <location evidence="1">Cell envelope</location>
    </subcellularLocation>
</comment>
<evidence type="ECO:0000256" key="3">
    <source>
        <dbReference type="ARBA" id="ARBA00022448"/>
    </source>
</evidence>
<dbReference type="PRINTS" id="PR01715">
    <property type="entry name" value="FERRIBNDNGPP"/>
</dbReference>
<keyword evidence="5" id="KW-0732">Signal</keyword>
<keyword evidence="4" id="KW-0410">Iron transport</keyword>
<proteinExistence type="inferred from homology"/>
<dbReference type="AlphaFoldDB" id="A0A6M8UE45"/>
<name>A0A6M8UE45_9GAMM</name>
<evidence type="ECO:0000256" key="1">
    <source>
        <dbReference type="ARBA" id="ARBA00004196"/>
    </source>
</evidence>
<dbReference type="PROSITE" id="PS50983">
    <property type="entry name" value="FE_B12_PBP"/>
    <property type="match status" value="1"/>
</dbReference>
<organism evidence="7 8">
    <name type="scientific">Paramixta manurensis</name>
    <dbReference type="NCBI Taxonomy" id="2740817"/>
    <lineage>
        <taxon>Bacteria</taxon>
        <taxon>Pseudomonadati</taxon>
        <taxon>Pseudomonadota</taxon>
        <taxon>Gammaproteobacteria</taxon>
        <taxon>Enterobacterales</taxon>
        <taxon>Erwiniaceae</taxon>
        <taxon>Paramixta</taxon>
    </lineage>
</organism>
<dbReference type="InterPro" id="IPR002491">
    <property type="entry name" value="ABC_transptr_periplasmic_BD"/>
</dbReference>
<evidence type="ECO:0000256" key="2">
    <source>
        <dbReference type="ARBA" id="ARBA00008814"/>
    </source>
</evidence>
<comment type="similarity">
    <text evidence="2">Belongs to the bacterial solute-binding protein 8 family.</text>
</comment>
<keyword evidence="3" id="KW-0813">Transport</keyword>
<dbReference type="GO" id="GO:1901678">
    <property type="term" value="P:iron coordination entity transport"/>
    <property type="evidence" value="ECO:0007669"/>
    <property type="project" value="UniProtKB-ARBA"/>
</dbReference>
<dbReference type="PANTHER" id="PTHR30532">
    <property type="entry name" value="IRON III DICITRATE-BINDING PERIPLASMIC PROTEIN"/>
    <property type="match status" value="1"/>
</dbReference>
<dbReference type="PROSITE" id="PS51318">
    <property type="entry name" value="TAT"/>
    <property type="match status" value="1"/>
</dbReference>
<dbReference type="EMBL" id="CP054212">
    <property type="protein sequence ID" value="QKJ85042.1"/>
    <property type="molecule type" value="Genomic_DNA"/>
</dbReference>
<reference evidence="7 8" key="1">
    <citation type="submission" date="2020-06" db="EMBL/GenBank/DDBJ databases">
        <title>Genome sequence of Paramixta manurensis strain PD-1.</title>
        <authorList>
            <person name="Lee C.W."/>
            <person name="Kim J."/>
        </authorList>
    </citation>
    <scope>NUCLEOTIDE SEQUENCE [LARGE SCALE GENOMIC DNA]</scope>
    <source>
        <strain evidence="7 8">PD-1</strain>
    </source>
</reference>
<dbReference type="InterPro" id="IPR051313">
    <property type="entry name" value="Bact_iron-sidero_bind"/>
</dbReference>
<dbReference type="KEGG" id="pmak:PMPD1_0054"/>
<dbReference type="SUPFAM" id="SSF53807">
    <property type="entry name" value="Helical backbone' metal receptor"/>
    <property type="match status" value="1"/>
</dbReference>
<evidence type="ECO:0000313" key="8">
    <source>
        <dbReference type="Proteomes" id="UP000505325"/>
    </source>
</evidence>